<dbReference type="RefSeq" id="WP_126378836.1">
    <property type="nucleotide sequence ID" value="NZ_AP017378.1"/>
</dbReference>
<evidence type="ECO:0000256" key="1">
    <source>
        <dbReference type="SAM" id="Coils"/>
    </source>
</evidence>
<accession>A0A2Z6AZM7</accession>
<evidence type="ECO:0000259" key="2">
    <source>
        <dbReference type="PROSITE" id="PS50112"/>
    </source>
</evidence>
<dbReference type="CDD" id="cd00130">
    <property type="entry name" value="PAS"/>
    <property type="match status" value="1"/>
</dbReference>
<dbReference type="InterPro" id="IPR013767">
    <property type="entry name" value="PAS_fold"/>
</dbReference>
<proteinExistence type="predicted"/>
<dbReference type="OrthoDB" id="5342108at2"/>
<dbReference type="Proteomes" id="UP000269883">
    <property type="component" value="Chromosome"/>
</dbReference>
<evidence type="ECO:0000313" key="3">
    <source>
        <dbReference type="EMBL" id="BBD08606.1"/>
    </source>
</evidence>
<keyword evidence="1" id="KW-0175">Coiled coil</keyword>
<sequence>MDDSKKTKQQLIEELAELRRQLALKYSSDGVPGDLELRAMLDTLRSPIFIKDAQHRWVYLNKAAGDVVGKPCAEMLGNTDSIAYPPEYVDFLWNKDEYVLNTGKTISYEVTPPGPEARPTA</sequence>
<dbReference type="GO" id="GO:0006355">
    <property type="term" value="P:regulation of DNA-templated transcription"/>
    <property type="evidence" value="ECO:0007669"/>
    <property type="project" value="InterPro"/>
</dbReference>
<dbReference type="SMART" id="SM00091">
    <property type="entry name" value="PAS"/>
    <property type="match status" value="1"/>
</dbReference>
<dbReference type="KEGG" id="dfl:DFE_1880"/>
<protein>
    <submittedName>
        <fullName evidence="3">PAS domain S-box</fullName>
    </submittedName>
</protein>
<dbReference type="InterPro" id="IPR035965">
    <property type="entry name" value="PAS-like_dom_sf"/>
</dbReference>
<feature type="coiled-coil region" evidence="1">
    <location>
        <begin position="1"/>
        <end position="28"/>
    </location>
</feature>
<dbReference type="SUPFAM" id="SSF55785">
    <property type="entry name" value="PYP-like sensor domain (PAS domain)"/>
    <property type="match status" value="1"/>
</dbReference>
<gene>
    <name evidence="3" type="ORF">DFE_1880</name>
</gene>
<dbReference type="AlphaFoldDB" id="A0A2Z6AZM7"/>
<dbReference type="InterPro" id="IPR000014">
    <property type="entry name" value="PAS"/>
</dbReference>
<evidence type="ECO:0000313" key="4">
    <source>
        <dbReference type="Proteomes" id="UP000269883"/>
    </source>
</evidence>
<name>A0A2Z6AZM7_9BACT</name>
<feature type="domain" description="PAS" evidence="2">
    <location>
        <begin position="33"/>
        <end position="103"/>
    </location>
</feature>
<keyword evidence="4" id="KW-1185">Reference proteome</keyword>
<reference evidence="3 4" key="1">
    <citation type="journal article" date="2018" name="Sci. Adv.">
        <title>Multi-heme cytochromes provide a pathway for survival in energy-limited environments.</title>
        <authorList>
            <person name="Deng X."/>
            <person name="Dohmae N."/>
            <person name="Nealson K.H."/>
            <person name="Hashimoto K."/>
            <person name="Okamoto A."/>
        </authorList>
    </citation>
    <scope>NUCLEOTIDE SEQUENCE [LARGE SCALE GENOMIC DNA]</scope>
    <source>
        <strain evidence="3 4">IS5</strain>
    </source>
</reference>
<organism evidence="3 4">
    <name type="scientific">Desulfovibrio ferrophilus</name>
    <dbReference type="NCBI Taxonomy" id="241368"/>
    <lineage>
        <taxon>Bacteria</taxon>
        <taxon>Pseudomonadati</taxon>
        <taxon>Thermodesulfobacteriota</taxon>
        <taxon>Desulfovibrionia</taxon>
        <taxon>Desulfovibrionales</taxon>
        <taxon>Desulfovibrionaceae</taxon>
        <taxon>Desulfovibrio</taxon>
    </lineage>
</organism>
<dbReference type="Gene3D" id="3.30.450.20">
    <property type="entry name" value="PAS domain"/>
    <property type="match status" value="1"/>
</dbReference>
<dbReference type="PROSITE" id="PS50112">
    <property type="entry name" value="PAS"/>
    <property type="match status" value="1"/>
</dbReference>
<dbReference type="Pfam" id="PF00989">
    <property type="entry name" value="PAS"/>
    <property type="match status" value="1"/>
</dbReference>
<dbReference type="EMBL" id="AP017378">
    <property type="protein sequence ID" value="BBD08606.1"/>
    <property type="molecule type" value="Genomic_DNA"/>
</dbReference>